<dbReference type="RefSeq" id="WP_261614759.1">
    <property type="nucleotide sequence ID" value="NZ_JALIDZ010000002.1"/>
</dbReference>
<dbReference type="InterPro" id="IPR003718">
    <property type="entry name" value="OsmC/Ohr_fam"/>
</dbReference>
<accession>A0AAW5QWA4</accession>
<dbReference type="GO" id="GO:0016787">
    <property type="term" value="F:hydrolase activity"/>
    <property type="evidence" value="ECO:0007669"/>
    <property type="project" value="UniProtKB-KW"/>
</dbReference>
<dbReference type="SUPFAM" id="SSF82784">
    <property type="entry name" value="OsmC-like"/>
    <property type="match status" value="1"/>
</dbReference>
<dbReference type="Gene3D" id="3.30.300.20">
    <property type="match status" value="1"/>
</dbReference>
<name>A0AAW5QWA4_9HYPH</name>
<keyword evidence="2" id="KW-0378">Hydrolase</keyword>
<comment type="caution">
    <text evidence="2">The sequence shown here is derived from an EMBL/GenBank/DDBJ whole genome shotgun (WGS) entry which is preliminary data.</text>
</comment>
<dbReference type="InterPro" id="IPR029058">
    <property type="entry name" value="AB_hydrolase_fold"/>
</dbReference>
<proteinExistence type="predicted"/>
<evidence type="ECO:0000313" key="2">
    <source>
        <dbReference type="EMBL" id="MCT8971189.1"/>
    </source>
</evidence>
<sequence>MPLAEPVTFTGSLGDALAARLDLPAGEIHAFAIVAHCFSCSKEQPATARISTELAKRGIAVLRFDFTGLGSSQGEFANTDFSSNVQDLVKAADWLRRTYEAPKILIGHSLGGAAVLMAAGEIPEVKAVVTVGAPASTEHVVKNFAADIDRIEEDGEACVTLGGRPFTIRKQFLDDVRGQNLLDRAGALRRALLVLHSPTDEVVGIDNARQIYDAAKHPKGFVALDGADHLLTRRGDAVFAAEIIAAWVARYLDIGPAAEVVSHESGVTVMESGEGRFQQFVHAGPHRMLADEPVIVGGTDTGPSPYDFVSIGLAACTSMTLRMYADRKKMPLGRVTVSVTHGKVHADDCQDCAEGFVGKIDRFERHITVEGDYSAEDRAKILEIADKCPVHRTLDGRSAIVTKFDE</sequence>
<dbReference type="InterPro" id="IPR022742">
    <property type="entry name" value="Hydrolase_4"/>
</dbReference>
<dbReference type="PANTHER" id="PTHR39624">
    <property type="entry name" value="PROTEIN INVOLVED IN RIMO-MEDIATED BETA-METHYLTHIOLATION OF RIBOSOMAL PROTEIN S12 YCAO"/>
    <property type="match status" value="1"/>
</dbReference>
<dbReference type="SUPFAM" id="SSF53474">
    <property type="entry name" value="alpha/beta-Hydrolases"/>
    <property type="match status" value="1"/>
</dbReference>
<reference evidence="2 3" key="1">
    <citation type="submission" date="2022-04" db="EMBL/GenBank/DDBJ databases">
        <authorList>
            <person name="Ye Y.-Q."/>
            <person name="Du Z.-J."/>
        </authorList>
    </citation>
    <scope>NUCLEOTIDE SEQUENCE [LARGE SCALE GENOMIC DNA]</scope>
    <source>
        <strain evidence="2 3">A6E488</strain>
    </source>
</reference>
<evidence type="ECO:0000313" key="3">
    <source>
        <dbReference type="Proteomes" id="UP001320898"/>
    </source>
</evidence>
<dbReference type="InterPro" id="IPR036102">
    <property type="entry name" value="OsmC/Ohrsf"/>
</dbReference>
<dbReference type="EMBL" id="JALIDZ010000002">
    <property type="protein sequence ID" value="MCT8971189.1"/>
    <property type="molecule type" value="Genomic_DNA"/>
</dbReference>
<organism evidence="2 3">
    <name type="scientific">Microbaculum marinisediminis</name>
    <dbReference type="NCBI Taxonomy" id="2931392"/>
    <lineage>
        <taxon>Bacteria</taxon>
        <taxon>Pseudomonadati</taxon>
        <taxon>Pseudomonadota</taxon>
        <taxon>Alphaproteobacteria</taxon>
        <taxon>Hyphomicrobiales</taxon>
        <taxon>Tepidamorphaceae</taxon>
        <taxon>Microbaculum</taxon>
    </lineage>
</organism>
<dbReference type="Proteomes" id="UP001320898">
    <property type="component" value="Unassembled WGS sequence"/>
</dbReference>
<protein>
    <submittedName>
        <fullName evidence="2">Bifunctional alpha/beta hydrolase/OsmC family protein</fullName>
    </submittedName>
</protein>
<dbReference type="Pfam" id="PF02566">
    <property type="entry name" value="OsmC"/>
    <property type="match status" value="1"/>
</dbReference>
<gene>
    <name evidence="2" type="ORF">MUB46_04875</name>
</gene>
<dbReference type="Gene3D" id="3.40.50.1820">
    <property type="entry name" value="alpha/beta hydrolase"/>
    <property type="match status" value="1"/>
</dbReference>
<dbReference type="AlphaFoldDB" id="A0AAW5QWA4"/>
<evidence type="ECO:0000259" key="1">
    <source>
        <dbReference type="Pfam" id="PF12146"/>
    </source>
</evidence>
<dbReference type="Pfam" id="PF12146">
    <property type="entry name" value="Hydrolase_4"/>
    <property type="match status" value="1"/>
</dbReference>
<dbReference type="PANTHER" id="PTHR39624:SF2">
    <property type="entry name" value="OSMC-LIKE PROTEIN"/>
    <property type="match status" value="1"/>
</dbReference>
<keyword evidence="3" id="KW-1185">Reference proteome</keyword>
<dbReference type="InterPro" id="IPR015946">
    <property type="entry name" value="KH_dom-like_a/b"/>
</dbReference>
<feature type="domain" description="Serine aminopeptidase S33" evidence="1">
    <location>
        <begin position="48"/>
        <end position="136"/>
    </location>
</feature>